<evidence type="ECO:0000313" key="1">
    <source>
        <dbReference type="EMBL" id="KAK9738535.1"/>
    </source>
</evidence>
<dbReference type="Proteomes" id="UP001458880">
    <property type="component" value="Unassembled WGS sequence"/>
</dbReference>
<organism evidence="1 2">
    <name type="scientific">Popillia japonica</name>
    <name type="common">Japanese beetle</name>
    <dbReference type="NCBI Taxonomy" id="7064"/>
    <lineage>
        <taxon>Eukaryota</taxon>
        <taxon>Metazoa</taxon>
        <taxon>Ecdysozoa</taxon>
        <taxon>Arthropoda</taxon>
        <taxon>Hexapoda</taxon>
        <taxon>Insecta</taxon>
        <taxon>Pterygota</taxon>
        <taxon>Neoptera</taxon>
        <taxon>Endopterygota</taxon>
        <taxon>Coleoptera</taxon>
        <taxon>Polyphaga</taxon>
        <taxon>Scarabaeiformia</taxon>
        <taxon>Scarabaeidae</taxon>
        <taxon>Rutelinae</taxon>
        <taxon>Popillia</taxon>
    </lineage>
</organism>
<dbReference type="AlphaFoldDB" id="A0AAW1LTL5"/>
<comment type="caution">
    <text evidence="1">The sequence shown here is derived from an EMBL/GenBank/DDBJ whole genome shotgun (WGS) entry which is preliminary data.</text>
</comment>
<name>A0AAW1LTL5_POPJA</name>
<evidence type="ECO:0000313" key="2">
    <source>
        <dbReference type="Proteomes" id="UP001458880"/>
    </source>
</evidence>
<dbReference type="EMBL" id="JASPKY010000085">
    <property type="protein sequence ID" value="KAK9738535.1"/>
    <property type="molecule type" value="Genomic_DNA"/>
</dbReference>
<accession>A0AAW1LTL5</accession>
<protein>
    <submittedName>
        <fullName evidence="1">Uncharacterized protein</fullName>
    </submittedName>
</protein>
<sequence>MKEHLSSRSNLKHLPADIAAFLKKNYGHPIEQVVEVQPPSKRGLPLLIFPLALESPYLDPDKVAKLTKKCAQSLQSTSTSNCLAHLVEVIC</sequence>
<gene>
    <name evidence="1" type="ORF">QE152_g9757</name>
</gene>
<keyword evidence="2" id="KW-1185">Reference proteome</keyword>
<proteinExistence type="predicted"/>
<reference evidence="1 2" key="1">
    <citation type="journal article" date="2024" name="BMC Genomics">
        <title>De novo assembly and annotation of Popillia japonica's genome with initial clues to its potential as an invasive pest.</title>
        <authorList>
            <person name="Cucini C."/>
            <person name="Boschi S."/>
            <person name="Funari R."/>
            <person name="Cardaioli E."/>
            <person name="Iannotti N."/>
            <person name="Marturano G."/>
            <person name="Paoli F."/>
            <person name="Bruttini M."/>
            <person name="Carapelli A."/>
            <person name="Frati F."/>
            <person name="Nardi F."/>
        </authorList>
    </citation>
    <scope>NUCLEOTIDE SEQUENCE [LARGE SCALE GENOMIC DNA]</scope>
    <source>
        <strain evidence="1">DMR45628</strain>
    </source>
</reference>